<dbReference type="PROSITE" id="PS50262">
    <property type="entry name" value="G_PROTEIN_RECEP_F1_2"/>
    <property type="match status" value="1"/>
</dbReference>
<dbReference type="Proteomes" id="UP000663889">
    <property type="component" value="Unassembled WGS sequence"/>
</dbReference>
<evidence type="ECO:0000256" key="3">
    <source>
        <dbReference type="ARBA" id="ARBA00022989"/>
    </source>
</evidence>
<gene>
    <name evidence="15" type="ORF">FNK824_LOCUS29287</name>
    <name evidence="14" type="ORF">JBS370_LOCUS25257</name>
    <name evidence="13" type="ORF">OTI717_LOCUS25216</name>
    <name evidence="10" type="ORF">RFH988_LOCUS17645</name>
    <name evidence="11" type="ORF">SEV965_LOCUS20859</name>
    <name evidence="12" type="ORF">ZHD862_LOCUS24848</name>
</gene>
<sequence length="345" mass="39902">MSNTSLPNLITTFNEVLWCFNYIVLPICFVLGNIGNCLNLLIFSQRSSRSNSCLLYFLSASIINIFILNFGLVLRILRGIWNIDPALKSLWFCRWRTYLTSTFFLIYRCSILLACIDRMCASSRSAWIRMESRPRVAYHLIAFNWILCFAYFTPALVYHTIVYGQCLSPPGSTYATYLTISTLVQGLFIPSAMIVCGFITFTHLKSMQSRIIPMNTDAHDERKIVGQYIIMLFVQVATDCLYNLLYSAYLICSLVFPTPQNTQIAAISSFLINMSFTLPYLNYSAAFYLHTLSSPSFRRKLLQLLRRMRWFHQCIRVNYDRHNTHTIPLVTMRVRNTTALNRPTT</sequence>
<dbReference type="Proteomes" id="UP000663823">
    <property type="component" value="Unassembled WGS sequence"/>
</dbReference>
<feature type="domain" description="G-protein coupled receptors family 1 profile" evidence="9">
    <location>
        <begin position="35"/>
        <end position="290"/>
    </location>
</feature>
<dbReference type="Proteomes" id="UP000663882">
    <property type="component" value="Unassembled WGS sequence"/>
</dbReference>
<organism evidence="12 16">
    <name type="scientific">Rotaria sordida</name>
    <dbReference type="NCBI Taxonomy" id="392033"/>
    <lineage>
        <taxon>Eukaryota</taxon>
        <taxon>Metazoa</taxon>
        <taxon>Spiralia</taxon>
        <taxon>Gnathifera</taxon>
        <taxon>Rotifera</taxon>
        <taxon>Eurotatoria</taxon>
        <taxon>Bdelloidea</taxon>
        <taxon>Philodinida</taxon>
        <taxon>Philodinidae</taxon>
        <taxon>Rotaria</taxon>
    </lineage>
</organism>
<dbReference type="OrthoDB" id="10004472at2759"/>
<evidence type="ECO:0000313" key="15">
    <source>
        <dbReference type="EMBL" id="CAF4061594.1"/>
    </source>
</evidence>
<evidence type="ECO:0000256" key="8">
    <source>
        <dbReference type="SAM" id="Phobius"/>
    </source>
</evidence>
<dbReference type="GO" id="GO:0005886">
    <property type="term" value="C:plasma membrane"/>
    <property type="evidence" value="ECO:0007669"/>
    <property type="project" value="TreeGrafter"/>
</dbReference>
<proteinExistence type="predicted"/>
<feature type="transmembrane region" description="Helical" evidence="8">
    <location>
        <begin position="177"/>
        <end position="204"/>
    </location>
</feature>
<keyword evidence="5 8" id="KW-0472">Membrane</keyword>
<keyword evidence="2 8" id="KW-0812">Transmembrane</keyword>
<evidence type="ECO:0000313" key="16">
    <source>
        <dbReference type="Proteomes" id="UP000663864"/>
    </source>
</evidence>
<dbReference type="PANTHER" id="PTHR24243">
    <property type="entry name" value="G-PROTEIN COUPLED RECEPTOR"/>
    <property type="match status" value="1"/>
</dbReference>
<dbReference type="AlphaFoldDB" id="A0A814Z5G6"/>
<evidence type="ECO:0000256" key="2">
    <source>
        <dbReference type="ARBA" id="ARBA00022692"/>
    </source>
</evidence>
<feature type="transmembrane region" description="Helical" evidence="8">
    <location>
        <begin position="20"/>
        <end position="42"/>
    </location>
</feature>
<feature type="transmembrane region" description="Helical" evidence="8">
    <location>
        <begin position="97"/>
        <end position="116"/>
    </location>
</feature>
<dbReference type="Proteomes" id="UP000663836">
    <property type="component" value="Unassembled WGS sequence"/>
</dbReference>
<keyword evidence="6" id="KW-0675">Receptor</keyword>
<dbReference type="EMBL" id="CAJNOT010001720">
    <property type="protein sequence ID" value="CAF1240447.1"/>
    <property type="molecule type" value="Genomic_DNA"/>
</dbReference>
<dbReference type="EMBL" id="CAJOBD010004142">
    <property type="protein sequence ID" value="CAF3982437.1"/>
    <property type="molecule type" value="Genomic_DNA"/>
</dbReference>
<evidence type="ECO:0000313" key="12">
    <source>
        <dbReference type="EMBL" id="CAF1240447.1"/>
    </source>
</evidence>
<keyword evidence="7" id="KW-0807">Transducer</keyword>
<dbReference type="GO" id="GO:0004930">
    <property type="term" value="F:G protein-coupled receptor activity"/>
    <property type="evidence" value="ECO:0007669"/>
    <property type="project" value="UniProtKB-KW"/>
</dbReference>
<reference evidence="12" key="1">
    <citation type="submission" date="2021-02" db="EMBL/GenBank/DDBJ databases">
        <authorList>
            <person name="Nowell W R."/>
        </authorList>
    </citation>
    <scope>NUCLEOTIDE SEQUENCE</scope>
</reference>
<protein>
    <recommendedName>
        <fullName evidence="9">G-protein coupled receptors family 1 profile domain-containing protein</fullName>
    </recommendedName>
</protein>
<accession>A0A814Z5G6</accession>
<evidence type="ECO:0000313" key="13">
    <source>
        <dbReference type="EMBL" id="CAF3928522.1"/>
    </source>
</evidence>
<evidence type="ECO:0000259" key="9">
    <source>
        <dbReference type="PROSITE" id="PS50262"/>
    </source>
</evidence>
<dbReference type="PANTHER" id="PTHR24243:SF233">
    <property type="entry name" value="THYROTROPIN-RELEASING HORMONE RECEPTOR"/>
    <property type="match status" value="1"/>
</dbReference>
<dbReference type="CDD" id="cd00637">
    <property type="entry name" value="7tm_classA_rhodopsin-like"/>
    <property type="match status" value="1"/>
</dbReference>
<evidence type="ECO:0000313" key="14">
    <source>
        <dbReference type="EMBL" id="CAF3982437.1"/>
    </source>
</evidence>
<evidence type="ECO:0000256" key="1">
    <source>
        <dbReference type="ARBA" id="ARBA00004141"/>
    </source>
</evidence>
<dbReference type="Proteomes" id="UP000663874">
    <property type="component" value="Unassembled WGS sequence"/>
</dbReference>
<dbReference type="EMBL" id="CAJNOU010001383">
    <property type="protein sequence ID" value="CAF1195825.1"/>
    <property type="molecule type" value="Genomic_DNA"/>
</dbReference>
<feature type="transmembrane region" description="Helical" evidence="8">
    <location>
        <begin position="136"/>
        <end position="157"/>
    </location>
</feature>
<evidence type="ECO:0000313" key="10">
    <source>
        <dbReference type="EMBL" id="CAF1068519.1"/>
    </source>
</evidence>
<evidence type="ECO:0000256" key="6">
    <source>
        <dbReference type="ARBA" id="ARBA00023170"/>
    </source>
</evidence>
<dbReference type="EMBL" id="CAJOBE010008448">
    <property type="protein sequence ID" value="CAF4061594.1"/>
    <property type="molecule type" value="Genomic_DNA"/>
</dbReference>
<evidence type="ECO:0000256" key="4">
    <source>
        <dbReference type="ARBA" id="ARBA00023040"/>
    </source>
</evidence>
<dbReference type="SUPFAM" id="SSF81321">
    <property type="entry name" value="Family A G protein-coupled receptor-like"/>
    <property type="match status" value="1"/>
</dbReference>
<comment type="caution">
    <text evidence="12">The sequence shown here is derived from an EMBL/GenBank/DDBJ whole genome shotgun (WGS) entry which is preliminary data.</text>
</comment>
<feature type="transmembrane region" description="Helical" evidence="8">
    <location>
        <begin position="225"/>
        <end position="245"/>
    </location>
</feature>
<name>A0A814Z5G6_9BILA</name>
<evidence type="ECO:0000256" key="7">
    <source>
        <dbReference type="ARBA" id="ARBA00023224"/>
    </source>
</evidence>
<dbReference type="Proteomes" id="UP000663864">
    <property type="component" value="Unassembled WGS sequence"/>
</dbReference>
<evidence type="ECO:0000313" key="11">
    <source>
        <dbReference type="EMBL" id="CAF1195825.1"/>
    </source>
</evidence>
<comment type="subcellular location">
    <subcellularLocation>
        <location evidence="1">Membrane</location>
        <topology evidence="1">Multi-pass membrane protein</topology>
    </subcellularLocation>
</comment>
<dbReference type="EMBL" id="CAJNOO010000952">
    <property type="protein sequence ID" value="CAF1068519.1"/>
    <property type="molecule type" value="Genomic_DNA"/>
</dbReference>
<evidence type="ECO:0000256" key="5">
    <source>
        <dbReference type="ARBA" id="ARBA00023136"/>
    </source>
</evidence>
<keyword evidence="3 8" id="KW-1133">Transmembrane helix</keyword>
<feature type="transmembrane region" description="Helical" evidence="8">
    <location>
        <begin position="265"/>
        <end position="289"/>
    </location>
</feature>
<dbReference type="EMBL" id="CAJOAX010004948">
    <property type="protein sequence ID" value="CAF3928522.1"/>
    <property type="molecule type" value="Genomic_DNA"/>
</dbReference>
<feature type="transmembrane region" description="Helical" evidence="8">
    <location>
        <begin position="54"/>
        <end position="77"/>
    </location>
</feature>
<dbReference type="Gene3D" id="1.20.1070.10">
    <property type="entry name" value="Rhodopsin 7-helix transmembrane proteins"/>
    <property type="match status" value="1"/>
</dbReference>
<keyword evidence="4" id="KW-0297">G-protein coupled receptor</keyword>
<dbReference type="InterPro" id="IPR017452">
    <property type="entry name" value="GPCR_Rhodpsn_7TM"/>
</dbReference>